<organism evidence="2 3">
    <name type="scientific">Flavobacterium araucananum</name>
    <dbReference type="NCBI Taxonomy" id="946678"/>
    <lineage>
        <taxon>Bacteria</taxon>
        <taxon>Pseudomonadati</taxon>
        <taxon>Bacteroidota</taxon>
        <taxon>Flavobacteriia</taxon>
        <taxon>Flavobacteriales</taxon>
        <taxon>Flavobacteriaceae</taxon>
        <taxon>Flavobacterium</taxon>
    </lineage>
</organism>
<dbReference type="EMBL" id="MUGS01000002">
    <property type="protein sequence ID" value="OXG09323.1"/>
    <property type="molecule type" value="Genomic_DNA"/>
</dbReference>
<dbReference type="Proteomes" id="UP000214684">
    <property type="component" value="Unassembled WGS sequence"/>
</dbReference>
<keyword evidence="1" id="KW-0812">Transmembrane</keyword>
<sequence length="237" mass="26096">MGAAVLATSAGGFLAGVGSTNFWNIVGWVALAALAIMIIWSWRDEIAGFFYSIGSAIVDAAKIMWDYVVTIPTSITPPAAVDDVLPLPLVAPPGTIPLEETKPITIAPPITTTKPRTRKRDKDDYNVYDLHVGFPGLFRDYIWGAGHTETLLNIGAIWKYGLTSFKSVYARYLIISELYPNEKESYILENLSNLNLLPKQWYLQNASYATANLREVELIDAYVSAHGKLPPGNTFRG</sequence>
<keyword evidence="3" id="KW-1185">Reference proteome</keyword>
<feature type="transmembrane region" description="Helical" evidence="1">
    <location>
        <begin position="25"/>
        <end position="42"/>
    </location>
</feature>
<dbReference type="RefSeq" id="WP_089477636.1">
    <property type="nucleotide sequence ID" value="NZ_MUGS01000002.1"/>
</dbReference>
<reference evidence="2 3" key="1">
    <citation type="submission" date="2016-11" db="EMBL/GenBank/DDBJ databases">
        <title>Whole genomes of Flavobacteriaceae.</title>
        <authorList>
            <person name="Stine C."/>
            <person name="Li C."/>
            <person name="Tadesse D."/>
        </authorList>
    </citation>
    <scope>NUCLEOTIDE SEQUENCE [LARGE SCALE GENOMIC DNA]</scope>
    <source>
        <strain evidence="2 3">DSM 24704</strain>
    </source>
</reference>
<name>A0A227PIE2_9FLAO</name>
<evidence type="ECO:0000313" key="3">
    <source>
        <dbReference type="Proteomes" id="UP000214684"/>
    </source>
</evidence>
<accession>A0A227PIE2</accession>
<protein>
    <submittedName>
        <fullName evidence="2">Uncharacterized protein</fullName>
    </submittedName>
</protein>
<dbReference type="OrthoDB" id="1274532at2"/>
<proteinExistence type="predicted"/>
<keyword evidence="1" id="KW-1133">Transmembrane helix</keyword>
<comment type="caution">
    <text evidence="2">The sequence shown here is derived from an EMBL/GenBank/DDBJ whole genome shotgun (WGS) entry which is preliminary data.</text>
</comment>
<gene>
    <name evidence="2" type="ORF">B0A64_00735</name>
</gene>
<keyword evidence="1" id="KW-0472">Membrane</keyword>
<dbReference type="AlphaFoldDB" id="A0A227PIE2"/>
<evidence type="ECO:0000256" key="1">
    <source>
        <dbReference type="SAM" id="Phobius"/>
    </source>
</evidence>
<evidence type="ECO:0000313" key="2">
    <source>
        <dbReference type="EMBL" id="OXG09323.1"/>
    </source>
</evidence>